<sequence length="62" mass="7026">MKRLCGDIEREVNQEMQKANYAVSLSIGLVTYSKAPASVSEVLHQVDLEMYQHKMEIKSARA</sequence>
<organism evidence="1 2">
    <name type="scientific">Polynucleobacter asymbioticus</name>
    <dbReference type="NCBI Taxonomy" id="576611"/>
    <lineage>
        <taxon>Bacteria</taxon>
        <taxon>Pseudomonadati</taxon>
        <taxon>Pseudomonadota</taxon>
        <taxon>Betaproteobacteria</taxon>
        <taxon>Burkholderiales</taxon>
        <taxon>Burkholderiaceae</taxon>
        <taxon>Polynucleobacter</taxon>
    </lineage>
</organism>
<accession>A0AAC9ISR0</accession>
<dbReference type="EMBL" id="CP015017">
    <property type="protein sequence ID" value="APC01411.1"/>
    <property type="molecule type" value="Genomic_DNA"/>
</dbReference>
<dbReference type="Proteomes" id="UP000182060">
    <property type="component" value="Chromosome"/>
</dbReference>
<gene>
    <name evidence="1" type="ORF">AOC25_07180</name>
</gene>
<dbReference type="AlphaFoldDB" id="A0AAC9ISR0"/>
<evidence type="ECO:0000313" key="2">
    <source>
        <dbReference type="Proteomes" id="UP000182060"/>
    </source>
</evidence>
<reference evidence="1" key="1">
    <citation type="journal article" date="2017" name="Appl. Environ. Microbiol.">
        <title>Microdiversification of a pelagic Polynucleobacter species is mainly driven by acquisition of genomic islands from a partially interspecific gene pool.</title>
        <authorList>
            <person name="Hoetzinger M."/>
            <person name="Hahn M.W."/>
            <person name="Jezberova J."/>
            <person name="Schmidt J."/>
            <person name="Koll U."/>
        </authorList>
    </citation>
    <scope>NUCLEOTIDE SEQUENCE</scope>
    <source>
        <strain evidence="1">MWH-RechtKol4</strain>
    </source>
</reference>
<evidence type="ECO:0000313" key="1">
    <source>
        <dbReference type="EMBL" id="APC01411.1"/>
    </source>
</evidence>
<name>A0AAC9ISR0_9BURK</name>
<protein>
    <recommendedName>
        <fullName evidence="3">GGDEF domain-containing protein</fullName>
    </recommendedName>
</protein>
<dbReference type="Gene3D" id="3.30.70.270">
    <property type="match status" value="1"/>
</dbReference>
<dbReference type="RefSeq" id="WP_071539416.1">
    <property type="nucleotide sequence ID" value="NZ_CP015016.1"/>
</dbReference>
<dbReference type="InterPro" id="IPR043128">
    <property type="entry name" value="Rev_trsase/Diguanyl_cyclase"/>
</dbReference>
<evidence type="ECO:0008006" key="3">
    <source>
        <dbReference type="Google" id="ProtNLM"/>
    </source>
</evidence>
<proteinExistence type="predicted"/>